<dbReference type="Proteomes" id="UP000298416">
    <property type="component" value="Unassembled WGS sequence"/>
</dbReference>
<name>A0A8X8Y4U9_SALSN</name>
<comment type="caution">
    <text evidence="1">The sequence shown here is derived from an EMBL/GenBank/DDBJ whole genome shotgun (WGS) entry which is preliminary data.</text>
</comment>
<gene>
    <name evidence="1" type="ORF">SASPL_110096</name>
</gene>
<reference evidence="1" key="1">
    <citation type="submission" date="2018-01" db="EMBL/GenBank/DDBJ databases">
        <authorList>
            <person name="Mao J.F."/>
        </authorList>
    </citation>
    <scope>NUCLEOTIDE SEQUENCE</scope>
    <source>
        <strain evidence="1">Huo1</strain>
        <tissue evidence="1">Leaf</tissue>
    </source>
</reference>
<keyword evidence="2" id="KW-1185">Reference proteome</keyword>
<evidence type="ECO:0000313" key="2">
    <source>
        <dbReference type="Proteomes" id="UP000298416"/>
    </source>
</evidence>
<sequence>MLFMDSKSETEVEDVCGDDASNSDTTGVSISSIALLGEKHGVEEDRAVSPADYQVSASKEIYWSCSSDVNSILSTAPLSAATLLSDVDRDFKCLLQGHTQDEWDICLIHNSSEGRSVGDRDGLLITELDQLVNEYNMGMDDALGAAKPAENREQIMRLQERLTKAVEGGRDHEEAKSRSPSKAQKVEILQRLASNSEEKACICIFGTITGYEVSPAKSELVKYAWALRDFVLDQSLLKHFDHFILFSFFLLVVE</sequence>
<organism evidence="1">
    <name type="scientific">Salvia splendens</name>
    <name type="common">Scarlet sage</name>
    <dbReference type="NCBI Taxonomy" id="180675"/>
    <lineage>
        <taxon>Eukaryota</taxon>
        <taxon>Viridiplantae</taxon>
        <taxon>Streptophyta</taxon>
        <taxon>Embryophyta</taxon>
        <taxon>Tracheophyta</taxon>
        <taxon>Spermatophyta</taxon>
        <taxon>Magnoliopsida</taxon>
        <taxon>eudicotyledons</taxon>
        <taxon>Gunneridae</taxon>
        <taxon>Pentapetalae</taxon>
        <taxon>asterids</taxon>
        <taxon>lamiids</taxon>
        <taxon>Lamiales</taxon>
        <taxon>Lamiaceae</taxon>
        <taxon>Nepetoideae</taxon>
        <taxon>Mentheae</taxon>
        <taxon>Salviinae</taxon>
        <taxon>Salvia</taxon>
        <taxon>Salvia subgen. Calosphace</taxon>
        <taxon>core Calosphace</taxon>
    </lineage>
</organism>
<proteinExistence type="predicted"/>
<dbReference type="EMBL" id="PNBA02000004">
    <property type="protein sequence ID" value="KAG6425888.1"/>
    <property type="molecule type" value="Genomic_DNA"/>
</dbReference>
<accession>A0A8X8Y4U9</accession>
<reference evidence="1" key="2">
    <citation type="submission" date="2020-08" db="EMBL/GenBank/DDBJ databases">
        <title>Plant Genome Project.</title>
        <authorList>
            <person name="Zhang R.-G."/>
        </authorList>
    </citation>
    <scope>NUCLEOTIDE SEQUENCE</scope>
    <source>
        <strain evidence="1">Huo1</strain>
        <tissue evidence="1">Leaf</tissue>
    </source>
</reference>
<dbReference type="AlphaFoldDB" id="A0A8X8Y4U9"/>
<protein>
    <submittedName>
        <fullName evidence="1">Uncharacterized protein</fullName>
    </submittedName>
</protein>
<evidence type="ECO:0000313" key="1">
    <source>
        <dbReference type="EMBL" id="KAG6425888.1"/>
    </source>
</evidence>